<feature type="compositionally biased region" description="Low complexity" evidence="7">
    <location>
        <begin position="54"/>
        <end position="79"/>
    </location>
</feature>
<evidence type="ECO:0000313" key="8">
    <source>
        <dbReference type="EMBL" id="CAB4017846.1"/>
    </source>
</evidence>
<proteinExistence type="predicted"/>
<dbReference type="SUPFAM" id="SSF57903">
    <property type="entry name" value="FYVE/PHD zinc finger"/>
    <property type="match status" value="1"/>
</dbReference>
<dbReference type="Pfam" id="PF00628">
    <property type="entry name" value="PHD"/>
    <property type="match status" value="1"/>
</dbReference>
<name>A0A6S7IJI9_PARCT</name>
<dbReference type="InterPro" id="IPR019787">
    <property type="entry name" value="Znf_PHD-finger"/>
</dbReference>
<evidence type="ECO:0000256" key="7">
    <source>
        <dbReference type="SAM" id="MobiDB-lite"/>
    </source>
</evidence>
<evidence type="ECO:0000256" key="2">
    <source>
        <dbReference type="ARBA" id="ARBA00022723"/>
    </source>
</evidence>
<dbReference type="InterPro" id="IPR001487">
    <property type="entry name" value="Bromodomain"/>
</dbReference>
<dbReference type="OrthoDB" id="6020909at2759"/>
<dbReference type="InterPro" id="IPR013083">
    <property type="entry name" value="Znf_RING/FYVE/PHD"/>
</dbReference>
<sequence length="342" mass="37622">MHNILNSMLRDVRKDTPESSHGIEHASLLPSTSPSLNQSPNPLSPSLPKPSPSPSHSSTSPSQSSPRPLLSPRSSNVQPSPVPSPLPTFLDSEFGAAAIRIKTEKDMSPQRACSKVKREPGLQGSCSYSSGKEMHDSTCACGPPSNNSSNEDWCAVCHNGGELLCCDTCPRVFHLNCHVPSLTSTPSDSWSCGLCESLDSPAKKQPDAGKRRGIISGMSEKDTKRCEKMLLALFCHPDSMPFHDKVSKAVPNYYKIIQKPMDLTSIKTKLQPMHFEHYNTVNDFITDCKLIFGNCALFNDGESEVGKMGRRLATEFQKIIHKYSEHEESLEPAAKKRRDENI</sequence>
<dbReference type="SUPFAM" id="SSF47370">
    <property type="entry name" value="Bromodomain"/>
    <property type="match status" value="1"/>
</dbReference>
<dbReference type="InterPro" id="IPR036427">
    <property type="entry name" value="Bromodomain-like_sf"/>
</dbReference>
<evidence type="ECO:0000256" key="6">
    <source>
        <dbReference type="ARBA" id="ARBA00023242"/>
    </source>
</evidence>
<dbReference type="PROSITE" id="PS50014">
    <property type="entry name" value="BROMODOMAIN_2"/>
    <property type="match status" value="1"/>
</dbReference>
<feature type="compositionally biased region" description="Low complexity" evidence="7">
    <location>
        <begin position="27"/>
        <end position="41"/>
    </location>
</feature>
<dbReference type="InterPro" id="IPR001965">
    <property type="entry name" value="Znf_PHD"/>
</dbReference>
<dbReference type="Proteomes" id="UP001152795">
    <property type="component" value="Unassembled WGS sequence"/>
</dbReference>
<dbReference type="AlphaFoldDB" id="A0A6S7IJI9"/>
<evidence type="ECO:0000256" key="4">
    <source>
        <dbReference type="ARBA" id="ARBA00022833"/>
    </source>
</evidence>
<accession>A0A6S7IJI9</accession>
<gene>
    <name evidence="8" type="ORF">PACLA_8A025985</name>
</gene>
<dbReference type="GO" id="GO:0016874">
    <property type="term" value="F:ligase activity"/>
    <property type="evidence" value="ECO:0007669"/>
    <property type="project" value="UniProtKB-KW"/>
</dbReference>
<dbReference type="PANTHER" id="PTHR45915">
    <property type="entry name" value="TRANSCRIPTION INTERMEDIARY FACTOR"/>
    <property type="match status" value="1"/>
</dbReference>
<keyword evidence="4" id="KW-0862">Zinc</keyword>
<feature type="compositionally biased region" description="Pro residues" evidence="7">
    <location>
        <begin position="42"/>
        <end position="53"/>
    </location>
</feature>
<evidence type="ECO:0000313" key="9">
    <source>
        <dbReference type="Proteomes" id="UP001152795"/>
    </source>
</evidence>
<feature type="region of interest" description="Disordered" evidence="7">
    <location>
        <begin position="1"/>
        <end position="89"/>
    </location>
</feature>
<evidence type="ECO:0000256" key="1">
    <source>
        <dbReference type="ARBA" id="ARBA00004123"/>
    </source>
</evidence>
<evidence type="ECO:0000256" key="3">
    <source>
        <dbReference type="ARBA" id="ARBA00022771"/>
    </source>
</evidence>
<organism evidence="8 9">
    <name type="scientific">Paramuricea clavata</name>
    <name type="common">Red gorgonian</name>
    <name type="synonym">Violescent sea-whip</name>
    <dbReference type="NCBI Taxonomy" id="317549"/>
    <lineage>
        <taxon>Eukaryota</taxon>
        <taxon>Metazoa</taxon>
        <taxon>Cnidaria</taxon>
        <taxon>Anthozoa</taxon>
        <taxon>Octocorallia</taxon>
        <taxon>Malacalcyonacea</taxon>
        <taxon>Plexauridae</taxon>
        <taxon>Paramuricea</taxon>
    </lineage>
</organism>
<dbReference type="PROSITE" id="PS50016">
    <property type="entry name" value="ZF_PHD_2"/>
    <property type="match status" value="1"/>
</dbReference>
<keyword evidence="5" id="KW-0103">Bromodomain</keyword>
<feature type="compositionally biased region" description="Basic and acidic residues" evidence="7">
    <location>
        <begin position="10"/>
        <end position="24"/>
    </location>
</feature>
<dbReference type="Gene3D" id="1.20.920.10">
    <property type="entry name" value="Bromodomain-like"/>
    <property type="match status" value="1"/>
</dbReference>
<feature type="region of interest" description="Disordered" evidence="7">
    <location>
        <begin position="105"/>
        <end position="124"/>
    </location>
</feature>
<dbReference type="EMBL" id="CACRXK020009730">
    <property type="protein sequence ID" value="CAB4017846.1"/>
    <property type="molecule type" value="Genomic_DNA"/>
</dbReference>
<dbReference type="CDD" id="cd15541">
    <property type="entry name" value="PHD_TIF1_like"/>
    <property type="match status" value="1"/>
</dbReference>
<dbReference type="GO" id="GO:0000785">
    <property type="term" value="C:chromatin"/>
    <property type="evidence" value="ECO:0007669"/>
    <property type="project" value="TreeGrafter"/>
</dbReference>
<dbReference type="Pfam" id="PF00439">
    <property type="entry name" value="Bromodomain"/>
    <property type="match status" value="1"/>
</dbReference>
<reference evidence="8" key="1">
    <citation type="submission" date="2020-04" db="EMBL/GenBank/DDBJ databases">
        <authorList>
            <person name="Alioto T."/>
            <person name="Alioto T."/>
            <person name="Gomez Garrido J."/>
        </authorList>
    </citation>
    <scope>NUCLEOTIDE SEQUENCE</scope>
    <source>
        <strain evidence="8">A484AB</strain>
    </source>
</reference>
<dbReference type="PANTHER" id="PTHR45915:SF6">
    <property type="entry name" value="E3 UBIQUITIN-PROTEIN LIGASE TRIM33"/>
    <property type="match status" value="1"/>
</dbReference>
<keyword evidence="6" id="KW-0539">Nucleus</keyword>
<comment type="subcellular location">
    <subcellularLocation>
        <location evidence="1">Nucleus</location>
    </subcellularLocation>
</comment>
<evidence type="ECO:0000256" key="5">
    <source>
        <dbReference type="ARBA" id="ARBA00023117"/>
    </source>
</evidence>
<comment type="caution">
    <text evidence="8">The sequence shown here is derived from an EMBL/GenBank/DDBJ whole genome shotgun (WGS) entry which is preliminary data.</text>
</comment>
<dbReference type="SMART" id="SM00297">
    <property type="entry name" value="BROMO"/>
    <property type="match status" value="1"/>
</dbReference>
<keyword evidence="2" id="KW-0479">Metal-binding</keyword>
<keyword evidence="8" id="KW-0436">Ligase</keyword>
<protein>
    <submittedName>
        <fullName evidence="8">E3 ubiquitin- ligase TRIM33-like</fullName>
    </submittedName>
</protein>
<dbReference type="Gene3D" id="3.30.40.10">
    <property type="entry name" value="Zinc/RING finger domain, C3HC4 (zinc finger)"/>
    <property type="match status" value="1"/>
</dbReference>
<keyword evidence="9" id="KW-1185">Reference proteome</keyword>
<dbReference type="GO" id="GO:0008270">
    <property type="term" value="F:zinc ion binding"/>
    <property type="evidence" value="ECO:0007669"/>
    <property type="project" value="UniProtKB-KW"/>
</dbReference>
<dbReference type="SMART" id="SM00249">
    <property type="entry name" value="PHD"/>
    <property type="match status" value="1"/>
</dbReference>
<dbReference type="InterPro" id="IPR011011">
    <property type="entry name" value="Znf_FYVE_PHD"/>
</dbReference>
<dbReference type="GO" id="GO:0005634">
    <property type="term" value="C:nucleus"/>
    <property type="evidence" value="ECO:0007669"/>
    <property type="project" value="UniProtKB-SubCell"/>
</dbReference>
<keyword evidence="3" id="KW-0863">Zinc-finger</keyword>